<name>A0AAN9LMX2_CANGL</name>
<comment type="caution">
    <text evidence="1">The sequence shown here is derived from an EMBL/GenBank/DDBJ whole genome shotgun (WGS) entry which is preliminary data.</text>
</comment>
<accession>A0AAN9LMX2</accession>
<dbReference type="Proteomes" id="UP001367508">
    <property type="component" value="Unassembled WGS sequence"/>
</dbReference>
<evidence type="ECO:0000313" key="2">
    <source>
        <dbReference type="Proteomes" id="UP001367508"/>
    </source>
</evidence>
<dbReference type="AlphaFoldDB" id="A0AAN9LMX2"/>
<dbReference type="EMBL" id="JAYMYQ010000004">
    <property type="protein sequence ID" value="KAK7338909.1"/>
    <property type="molecule type" value="Genomic_DNA"/>
</dbReference>
<reference evidence="1 2" key="1">
    <citation type="submission" date="2024-01" db="EMBL/GenBank/DDBJ databases">
        <title>The genomes of 5 underutilized Papilionoideae crops provide insights into root nodulation and disease resistanc.</title>
        <authorList>
            <person name="Jiang F."/>
        </authorList>
    </citation>
    <scope>NUCLEOTIDE SEQUENCE [LARGE SCALE GENOMIC DNA]</scope>
    <source>
        <strain evidence="1">LVBAO_FW01</strain>
        <tissue evidence="1">Leaves</tissue>
    </source>
</reference>
<keyword evidence="2" id="KW-1185">Reference proteome</keyword>
<proteinExistence type="predicted"/>
<organism evidence="1 2">
    <name type="scientific">Canavalia gladiata</name>
    <name type="common">Sword bean</name>
    <name type="synonym">Dolichos gladiatus</name>
    <dbReference type="NCBI Taxonomy" id="3824"/>
    <lineage>
        <taxon>Eukaryota</taxon>
        <taxon>Viridiplantae</taxon>
        <taxon>Streptophyta</taxon>
        <taxon>Embryophyta</taxon>
        <taxon>Tracheophyta</taxon>
        <taxon>Spermatophyta</taxon>
        <taxon>Magnoliopsida</taxon>
        <taxon>eudicotyledons</taxon>
        <taxon>Gunneridae</taxon>
        <taxon>Pentapetalae</taxon>
        <taxon>rosids</taxon>
        <taxon>fabids</taxon>
        <taxon>Fabales</taxon>
        <taxon>Fabaceae</taxon>
        <taxon>Papilionoideae</taxon>
        <taxon>50 kb inversion clade</taxon>
        <taxon>NPAAA clade</taxon>
        <taxon>indigoferoid/millettioid clade</taxon>
        <taxon>Phaseoleae</taxon>
        <taxon>Canavalia</taxon>
    </lineage>
</organism>
<evidence type="ECO:0000313" key="1">
    <source>
        <dbReference type="EMBL" id="KAK7338909.1"/>
    </source>
</evidence>
<protein>
    <submittedName>
        <fullName evidence="1">Uncharacterized protein</fullName>
    </submittedName>
</protein>
<sequence length="116" mass="13271">MALQIQHYRKEVNMMLEYMLVLMPIWSCCQKYVASDDAEPNQAPDGQSAHKTKNLEQLYMTWKMHINPSMLEEISTAKRPDYCHGLGNVPGEGGLDYLHLQGLIQTRDSKQIAYGL</sequence>
<gene>
    <name evidence="1" type="ORF">VNO77_19543</name>
</gene>